<dbReference type="InterPro" id="IPR036514">
    <property type="entry name" value="SGNH_hydro_sf"/>
</dbReference>
<keyword evidence="2" id="KW-1185">Reference proteome</keyword>
<dbReference type="Proteomes" id="UP000557307">
    <property type="component" value="Unassembled WGS sequence"/>
</dbReference>
<dbReference type="SUPFAM" id="SSF52266">
    <property type="entry name" value="SGNH hydrolase"/>
    <property type="match status" value="1"/>
</dbReference>
<reference evidence="1 2" key="1">
    <citation type="submission" date="2020-08" db="EMBL/GenBank/DDBJ databases">
        <title>Genomic Encyclopedia of Type Strains, Phase IV (KMG-IV): sequencing the most valuable type-strain genomes for metagenomic binning, comparative biology and taxonomic classification.</title>
        <authorList>
            <person name="Goeker M."/>
        </authorList>
    </citation>
    <scope>NUCLEOTIDE SEQUENCE [LARGE SCALE GENOMIC DNA]</scope>
    <source>
        <strain evidence="1 2">DSM 105074</strain>
    </source>
</reference>
<dbReference type="PROSITE" id="PS51257">
    <property type="entry name" value="PROKAR_LIPOPROTEIN"/>
    <property type="match status" value="1"/>
</dbReference>
<sequence length="421" mass="46509">MKSTCKKSYLFLLAGYFLLVACHRSKHVDDIAPQLAEQLADTSSNAPLGMAMDQSLYGLLFNQLLVSEEALAPKSDPHLPGIEASPTRWGTLPVSNGREPILLTIGTSISAGFRDGGLFRQGQLTAFPSLVAHQMGLKEYNVGAFPPSMSNGTGYLVLANTAGKPQYKKITNNLAQISDSPLRFQKVPAASTNLALPYLNYSGVYAQPNKAAERIQNNGSESMSMPFLMRLLPADEEIAEVSVLKLAGQLSYDISLLEFGFTDYLGFYQPQSIQTDYHFINNGVYPHKMLAERMGARAILLTVPEVRDLPYFQFFPANSVQGFCIDFYNGLIRTWASEYGASVFDLHGLYKQVMSNTYTTDDGYRIDPSFRTGNFFSSDGLHPSAIGHAVIANELIKHINSRYTAHIPLIHVGDYARQFEK</sequence>
<accession>A0A840U2I7</accession>
<dbReference type="AlphaFoldDB" id="A0A840U2I7"/>
<evidence type="ECO:0008006" key="3">
    <source>
        <dbReference type="Google" id="ProtNLM"/>
    </source>
</evidence>
<proteinExistence type="predicted"/>
<dbReference type="Pfam" id="PF00657">
    <property type="entry name" value="Lipase_GDSL"/>
    <property type="match status" value="1"/>
</dbReference>
<organism evidence="1 2">
    <name type="scientific">Rhabdobacter roseus</name>
    <dbReference type="NCBI Taxonomy" id="1655419"/>
    <lineage>
        <taxon>Bacteria</taxon>
        <taxon>Pseudomonadati</taxon>
        <taxon>Bacteroidota</taxon>
        <taxon>Cytophagia</taxon>
        <taxon>Cytophagales</taxon>
        <taxon>Cytophagaceae</taxon>
        <taxon>Rhabdobacter</taxon>
    </lineage>
</organism>
<dbReference type="GO" id="GO:0016788">
    <property type="term" value="F:hydrolase activity, acting on ester bonds"/>
    <property type="evidence" value="ECO:0007669"/>
    <property type="project" value="InterPro"/>
</dbReference>
<gene>
    <name evidence="1" type="ORF">HNQ92_004500</name>
</gene>
<evidence type="ECO:0000313" key="1">
    <source>
        <dbReference type="EMBL" id="MBB5286340.1"/>
    </source>
</evidence>
<dbReference type="Gene3D" id="3.40.50.1110">
    <property type="entry name" value="SGNH hydrolase"/>
    <property type="match status" value="1"/>
</dbReference>
<evidence type="ECO:0000313" key="2">
    <source>
        <dbReference type="Proteomes" id="UP000557307"/>
    </source>
</evidence>
<dbReference type="RefSeq" id="WP_184177386.1">
    <property type="nucleotide sequence ID" value="NZ_JACHGF010000009.1"/>
</dbReference>
<name>A0A840U2I7_9BACT</name>
<comment type="caution">
    <text evidence="1">The sequence shown here is derived from an EMBL/GenBank/DDBJ whole genome shotgun (WGS) entry which is preliminary data.</text>
</comment>
<dbReference type="InterPro" id="IPR001087">
    <property type="entry name" value="GDSL"/>
</dbReference>
<dbReference type="EMBL" id="JACHGF010000009">
    <property type="protein sequence ID" value="MBB5286340.1"/>
    <property type="molecule type" value="Genomic_DNA"/>
</dbReference>
<protein>
    <recommendedName>
        <fullName evidence="3">SGNH/GDSL hydrolase family protein</fullName>
    </recommendedName>
</protein>